<dbReference type="Gene3D" id="3.55.40.20">
    <property type="entry name" value="Iron/manganese superoxide dismutase, C-terminal domain"/>
    <property type="match status" value="1"/>
</dbReference>
<accession>A0A3B0MWD2</accession>
<dbReference type="InterPro" id="IPR019831">
    <property type="entry name" value="Mn/Fe_SOD_N"/>
</dbReference>
<feature type="binding site" evidence="7">
    <location>
        <position position="70"/>
    </location>
    <ligand>
        <name>Mn(2+)</name>
        <dbReference type="ChEBI" id="CHEBI:29035"/>
    </ligand>
</feature>
<dbReference type="PIRSF" id="PIRSF000349">
    <property type="entry name" value="SODismutase"/>
    <property type="match status" value="1"/>
</dbReference>
<dbReference type="InterPro" id="IPR001189">
    <property type="entry name" value="Mn/Fe_SOD"/>
</dbReference>
<comment type="catalytic activity">
    <reaction evidence="8">
        <text>2 superoxide + 2 H(+) = H2O2 + O2</text>
        <dbReference type="Rhea" id="RHEA:20696"/>
        <dbReference type="ChEBI" id="CHEBI:15378"/>
        <dbReference type="ChEBI" id="CHEBI:15379"/>
        <dbReference type="ChEBI" id="CHEBI:16240"/>
        <dbReference type="ChEBI" id="CHEBI:18421"/>
        <dbReference type="EC" id="1.15.1.1"/>
    </reaction>
</comment>
<keyword evidence="5 8" id="KW-0560">Oxidoreductase</keyword>
<dbReference type="SUPFAM" id="SSF54719">
    <property type="entry name" value="Fe,Mn superoxide dismutase (SOD), C-terminal domain"/>
    <property type="match status" value="1"/>
</dbReference>
<feature type="binding site" evidence="7">
    <location>
        <position position="156"/>
    </location>
    <ligand>
        <name>Mn(2+)</name>
        <dbReference type="ChEBI" id="CHEBI:29035"/>
    </ligand>
</feature>
<dbReference type="SUPFAM" id="SSF46609">
    <property type="entry name" value="Fe,Mn superoxide dismutase (SOD), N-terminal domain"/>
    <property type="match status" value="1"/>
</dbReference>
<comment type="similarity">
    <text evidence="2 8">Belongs to the iron/manganese superoxide dismutase family.</text>
</comment>
<dbReference type="InterPro" id="IPR019833">
    <property type="entry name" value="Mn/Fe_SOD_BS"/>
</dbReference>
<evidence type="ECO:0000259" key="10">
    <source>
        <dbReference type="Pfam" id="PF02777"/>
    </source>
</evidence>
<evidence type="ECO:0000256" key="2">
    <source>
        <dbReference type="ARBA" id="ARBA00008714"/>
    </source>
</evidence>
<feature type="domain" description="Manganese/iron superoxide dismutase C-terminal" evidence="10">
    <location>
        <begin position="87"/>
        <end position="188"/>
    </location>
</feature>
<feature type="binding site" evidence="7">
    <location>
        <position position="22"/>
    </location>
    <ligand>
        <name>Mn(2+)</name>
        <dbReference type="ChEBI" id="CHEBI:29035"/>
    </ligand>
</feature>
<organism evidence="11">
    <name type="scientific">Theileria annulata</name>
    <dbReference type="NCBI Taxonomy" id="5874"/>
    <lineage>
        <taxon>Eukaryota</taxon>
        <taxon>Sar</taxon>
        <taxon>Alveolata</taxon>
        <taxon>Apicomplexa</taxon>
        <taxon>Aconoidasida</taxon>
        <taxon>Piroplasmida</taxon>
        <taxon>Theileriidae</taxon>
        <taxon>Theileria</taxon>
    </lineage>
</organism>
<evidence type="ECO:0000313" key="12">
    <source>
        <dbReference type="EMBL" id="SVP94467.1"/>
    </source>
</evidence>
<evidence type="ECO:0000259" key="9">
    <source>
        <dbReference type="Pfam" id="PF00081"/>
    </source>
</evidence>
<dbReference type="PANTHER" id="PTHR42769:SF3">
    <property type="entry name" value="SUPEROXIDE DISMUTASE [FE] 2, CHLOROPLASTIC"/>
    <property type="match status" value="1"/>
</dbReference>
<dbReference type="GO" id="GO:0004784">
    <property type="term" value="F:superoxide dismutase activity"/>
    <property type="evidence" value="ECO:0007669"/>
    <property type="project" value="UniProtKB-EC"/>
</dbReference>
<dbReference type="InterPro" id="IPR036324">
    <property type="entry name" value="Mn/Fe_SOD_N_sf"/>
</dbReference>
<keyword evidence="6" id="KW-0408">Iron</keyword>
<dbReference type="InterPro" id="IPR019832">
    <property type="entry name" value="Mn/Fe_SOD_C"/>
</dbReference>
<evidence type="ECO:0000256" key="8">
    <source>
        <dbReference type="RuleBase" id="RU000414"/>
    </source>
</evidence>
<dbReference type="EMBL" id="UIVT01000004">
    <property type="protein sequence ID" value="SVP93994.1"/>
    <property type="molecule type" value="Genomic_DNA"/>
</dbReference>
<dbReference type="AlphaFoldDB" id="A0A3B0MWD2"/>
<evidence type="ECO:0000256" key="6">
    <source>
        <dbReference type="ARBA" id="ARBA00023004"/>
    </source>
</evidence>
<dbReference type="PRINTS" id="PR01703">
    <property type="entry name" value="MNSODISMTASE"/>
</dbReference>
<keyword evidence="4 7" id="KW-0479">Metal-binding</keyword>
<dbReference type="Pfam" id="PF02777">
    <property type="entry name" value="Sod_Fe_C"/>
    <property type="match status" value="1"/>
</dbReference>
<comment type="subunit">
    <text evidence="3">Homodimer.</text>
</comment>
<dbReference type="EC" id="1.15.1.1" evidence="8"/>
<dbReference type="Pfam" id="PF00081">
    <property type="entry name" value="Sod_Fe_N"/>
    <property type="match status" value="1"/>
</dbReference>
<evidence type="ECO:0000256" key="5">
    <source>
        <dbReference type="ARBA" id="ARBA00023002"/>
    </source>
</evidence>
<dbReference type="InterPro" id="IPR036314">
    <property type="entry name" value="SOD_C_sf"/>
</dbReference>
<evidence type="ECO:0000313" key="11">
    <source>
        <dbReference type="EMBL" id="SVP93994.1"/>
    </source>
</evidence>
<feature type="domain" description="Manganese/iron superoxide dismutase N-terminal" evidence="9">
    <location>
        <begin position="2"/>
        <end position="75"/>
    </location>
</feature>
<reference evidence="11" key="1">
    <citation type="submission" date="2018-07" db="EMBL/GenBank/DDBJ databases">
        <authorList>
            <person name="Quirk P.G."/>
            <person name="Krulwich T.A."/>
        </authorList>
    </citation>
    <scope>NUCLEOTIDE SEQUENCE</scope>
    <source>
        <strain evidence="11">Anand</strain>
    </source>
</reference>
<dbReference type="PROSITE" id="PS00088">
    <property type="entry name" value="SOD_MN"/>
    <property type="match status" value="1"/>
</dbReference>
<comment type="cofactor">
    <cofactor evidence="1">
        <name>Fe cation</name>
        <dbReference type="ChEBI" id="CHEBI:24875"/>
    </cofactor>
</comment>
<sequence length="196" mass="23520">MELPYKLDELSPDLSEEAVRFHYLKHHKGYVDNLNKLGQKYPQIFNQTLEELIKSAEGKVYENACQVWNHNQYWLGLDPNSNGKPTQFVEDLINLTFQTYDNFKQQFIEKAINHFGSGWVWLLYFKNEPNLRIVDTHDGNNPVKLFNNDKPLLTLDIWEHAYYIDYRNDRRGYVNSWFNKIDWNRVEKTLKELMNL</sequence>
<proteinExistence type="inferred from homology"/>
<dbReference type="PANTHER" id="PTHR42769">
    <property type="entry name" value="SUPEROXIDE DISMUTASE"/>
    <property type="match status" value="1"/>
</dbReference>
<evidence type="ECO:0000256" key="1">
    <source>
        <dbReference type="ARBA" id="ARBA00001962"/>
    </source>
</evidence>
<comment type="function">
    <text evidence="8">Destroys radicals which are normally produced within the cells and which are toxic to biological systems.</text>
</comment>
<dbReference type="VEuPathDB" id="PiroplasmaDB:TA17190"/>
<dbReference type="EMBL" id="UIVS01000004">
    <property type="protein sequence ID" value="SVP94467.1"/>
    <property type="molecule type" value="Genomic_DNA"/>
</dbReference>
<evidence type="ECO:0000256" key="3">
    <source>
        <dbReference type="ARBA" id="ARBA00011738"/>
    </source>
</evidence>
<evidence type="ECO:0000256" key="7">
    <source>
        <dbReference type="PIRSR" id="PIRSR000349-1"/>
    </source>
</evidence>
<name>A0A3B0MWD2_THEAN</name>
<dbReference type="GO" id="GO:0046872">
    <property type="term" value="F:metal ion binding"/>
    <property type="evidence" value="ECO:0007669"/>
    <property type="project" value="UniProtKB-KW"/>
</dbReference>
<protein>
    <recommendedName>
        <fullName evidence="8">Superoxide dismutase</fullName>
        <ecNumber evidence="8">1.15.1.1</ecNumber>
    </recommendedName>
</protein>
<feature type="binding site" evidence="7">
    <location>
        <position position="160"/>
    </location>
    <ligand>
        <name>Mn(2+)</name>
        <dbReference type="ChEBI" id="CHEBI:29035"/>
    </ligand>
</feature>
<dbReference type="Gene3D" id="1.10.287.990">
    <property type="entry name" value="Fe,Mn superoxide dismutase (SOD) domain"/>
    <property type="match status" value="1"/>
</dbReference>
<evidence type="ECO:0000256" key="4">
    <source>
        <dbReference type="ARBA" id="ARBA00022723"/>
    </source>
</evidence>
<gene>
    <name evidence="11" type="ORF">TAT_000299200</name>
    <name evidence="12" type="ORF">TAV_000299300</name>
</gene>